<sequence length="64" mass="7336">MVADFKVLLIKKISQIHKGIVDFATLPPQRFLKVIAQNLTHLNAKSRIHDLESLRLKRDLKSMG</sequence>
<evidence type="ECO:0000313" key="2">
    <source>
        <dbReference type="Proteomes" id="UP000244700"/>
    </source>
</evidence>
<name>A0A2T6VYJ2_HELPX</name>
<comment type="caution">
    <text evidence="1">The sequence shown here is derived from an EMBL/GenBank/DDBJ whole genome shotgun (WGS) entry which is preliminary data.</text>
</comment>
<protein>
    <submittedName>
        <fullName evidence="1">Uncharacterized protein</fullName>
    </submittedName>
</protein>
<gene>
    <name evidence="1" type="ORF">C2R72_00425</name>
</gene>
<proteinExistence type="predicted"/>
<dbReference type="EMBL" id="QBQT01000024">
    <property type="protein sequence ID" value="PUD82910.1"/>
    <property type="molecule type" value="Genomic_DNA"/>
</dbReference>
<dbReference type="Proteomes" id="UP000244700">
    <property type="component" value="Unassembled WGS sequence"/>
</dbReference>
<evidence type="ECO:0000313" key="1">
    <source>
        <dbReference type="EMBL" id="PUD82910.1"/>
    </source>
</evidence>
<accession>A0A2T6VYJ2</accession>
<organism evidence="1 2">
    <name type="scientific">Helicobacter pylori</name>
    <name type="common">Campylobacter pylori</name>
    <dbReference type="NCBI Taxonomy" id="210"/>
    <lineage>
        <taxon>Bacteria</taxon>
        <taxon>Pseudomonadati</taxon>
        <taxon>Campylobacterota</taxon>
        <taxon>Epsilonproteobacteria</taxon>
        <taxon>Campylobacterales</taxon>
        <taxon>Helicobacteraceae</taxon>
        <taxon>Helicobacter</taxon>
    </lineage>
</organism>
<reference evidence="1 2" key="1">
    <citation type="submission" date="2018-01" db="EMBL/GenBank/DDBJ databases">
        <title>Helicobacter pylori genome-wide association study shows promise for predicting gastric cancer risk.</title>
        <authorList>
            <person name="Berthenet E."/>
            <person name="Yahara K."/>
            <person name="Thorell K."/>
            <person name="Pascoe B."/>
            <person name="Meric G."/>
            <person name="Mikhail J.M."/>
            <person name="Engstrand L."/>
            <person name="Enroth H."/>
            <person name="Burette A."/>
            <person name="Megraud F."/>
            <person name="Atherton J."/>
            <person name="Smith S."/>
            <person name="Wilkinson T.S."/>
            <person name="Hitchings M.D."/>
            <person name="Falush D."/>
            <person name="Sheppard S.K."/>
        </authorList>
    </citation>
    <scope>NUCLEOTIDE SEQUENCE [LARGE SCALE GENOMIC DNA]</scope>
    <source>
        <strain evidence="1 2">GIL237</strain>
    </source>
</reference>
<dbReference type="AlphaFoldDB" id="A0A2T6VYJ2"/>